<dbReference type="GeneID" id="106471940"/>
<dbReference type="Pfam" id="PF00501">
    <property type="entry name" value="AMP-binding"/>
    <property type="match status" value="1"/>
</dbReference>
<evidence type="ECO:0000259" key="9">
    <source>
        <dbReference type="Pfam" id="PF13193"/>
    </source>
</evidence>
<dbReference type="Proteomes" id="UP000694941">
    <property type="component" value="Unplaced"/>
</dbReference>
<keyword evidence="2" id="KW-0436">Ligase</keyword>
<evidence type="ECO:0000256" key="7">
    <source>
        <dbReference type="ARBA" id="ARBA00048666"/>
    </source>
</evidence>
<evidence type="ECO:0000313" key="10">
    <source>
        <dbReference type="Proteomes" id="UP000694941"/>
    </source>
</evidence>
<dbReference type="Gene3D" id="3.30.300.30">
    <property type="match status" value="1"/>
</dbReference>
<evidence type="ECO:0000256" key="3">
    <source>
        <dbReference type="ARBA" id="ARBA00022741"/>
    </source>
</evidence>
<evidence type="ECO:0000256" key="1">
    <source>
        <dbReference type="ARBA" id="ARBA00006432"/>
    </source>
</evidence>
<evidence type="ECO:0000256" key="2">
    <source>
        <dbReference type="ARBA" id="ARBA00022598"/>
    </source>
</evidence>
<gene>
    <name evidence="11" type="primary">LOC106471940</name>
</gene>
<keyword evidence="4" id="KW-0067">ATP-binding</keyword>
<evidence type="ECO:0000259" key="8">
    <source>
        <dbReference type="Pfam" id="PF00501"/>
    </source>
</evidence>
<evidence type="ECO:0000256" key="6">
    <source>
        <dbReference type="ARBA" id="ARBA00041297"/>
    </source>
</evidence>
<feature type="domain" description="AMP-dependent synthetase/ligase" evidence="8">
    <location>
        <begin position="45"/>
        <end position="220"/>
    </location>
</feature>
<dbReference type="PANTHER" id="PTHR43107">
    <property type="entry name" value="LONG-CHAIN FATTY ACID TRANSPORT PROTEIN"/>
    <property type="match status" value="1"/>
</dbReference>
<dbReference type="InterPro" id="IPR045851">
    <property type="entry name" value="AMP-bd_C_sf"/>
</dbReference>
<protein>
    <recommendedName>
        <fullName evidence="6">Long-chain-fatty-acid--CoA ligase</fullName>
    </recommendedName>
</protein>
<dbReference type="PANTHER" id="PTHR43107:SF15">
    <property type="entry name" value="FATTY ACID TRANSPORT PROTEIN 3, ISOFORM A"/>
    <property type="match status" value="1"/>
</dbReference>
<comment type="catalytic activity">
    <reaction evidence="7">
        <text>tetracosanoate + ATP + CoA = tetracosanoyl-CoA + AMP + diphosphate</text>
        <dbReference type="Rhea" id="RHEA:33639"/>
        <dbReference type="ChEBI" id="CHEBI:30616"/>
        <dbReference type="ChEBI" id="CHEBI:31014"/>
        <dbReference type="ChEBI" id="CHEBI:33019"/>
        <dbReference type="ChEBI" id="CHEBI:57287"/>
        <dbReference type="ChEBI" id="CHEBI:65052"/>
        <dbReference type="ChEBI" id="CHEBI:456215"/>
    </reaction>
    <physiologicalReaction direction="left-to-right" evidence="7">
        <dbReference type="Rhea" id="RHEA:33640"/>
    </physiologicalReaction>
</comment>
<accession>A0ABM1BSW0</accession>
<feature type="domain" description="AMP-binding enzyme C-terminal" evidence="9">
    <location>
        <begin position="336"/>
        <end position="411"/>
    </location>
</feature>
<keyword evidence="10" id="KW-1185">Reference proteome</keyword>
<evidence type="ECO:0000256" key="4">
    <source>
        <dbReference type="ARBA" id="ARBA00022840"/>
    </source>
</evidence>
<sequence>VEEVAPLLAEKKNAVPVFCFGENQNNNFPAKSLNDLLLSACSTPPDVDCKLNFHDRLLYIYTSGTTGLPKAAIVKNSRYLWIAIGYHYALHIQDEDIIYNCLPLYHTAGGILVVGQALLFGNSVVIRPKFSASKFWDDCVKYNCTVAQYIGEICRYLLAQPERPIDKQHKVRIMSGNGLRVHIWEKFTKRFNIEQIYEFFGSTEGTASLFNNNGKVGAVGFISQIFGTFYPVILVRVDPITAEPLRDKDGLCVTCKPGEPGQVIGRLYPKDPIRQFDGYVDQSETKKKIIQDILKKGDVGYLTGDIVVMDEDGYIYFKDRTGDTYRWKGENVSTTEVEGVISKILGQTDCVVYGIQIPGTEGRAGMAALPDPERKINMKELSSDLHRQLPSYAVPLFIRLVDRLETTGTYKLTKVGLQKEGFDIHKIPDSIYYLDKETKCYLPLDENTYQLIHSGSLCL</sequence>
<dbReference type="Pfam" id="PF13193">
    <property type="entry name" value="AMP-binding_C"/>
    <property type="match status" value="1"/>
</dbReference>
<dbReference type="SUPFAM" id="SSF56801">
    <property type="entry name" value="Acetyl-CoA synthetase-like"/>
    <property type="match status" value="1"/>
</dbReference>
<feature type="non-terminal residue" evidence="11">
    <location>
        <position position="1"/>
    </location>
</feature>
<dbReference type="PROSITE" id="PS00455">
    <property type="entry name" value="AMP_BINDING"/>
    <property type="match status" value="1"/>
</dbReference>
<dbReference type="Gene3D" id="3.40.50.12780">
    <property type="entry name" value="N-terminal domain of ligase-like"/>
    <property type="match status" value="1"/>
</dbReference>
<evidence type="ECO:0000256" key="5">
    <source>
        <dbReference type="ARBA" id="ARBA00036527"/>
    </source>
</evidence>
<dbReference type="RefSeq" id="XP_013788017.1">
    <property type="nucleotide sequence ID" value="XM_013932563.2"/>
</dbReference>
<reference evidence="11" key="1">
    <citation type="submission" date="2025-08" db="UniProtKB">
        <authorList>
            <consortium name="RefSeq"/>
        </authorList>
    </citation>
    <scope>IDENTIFICATION</scope>
    <source>
        <tissue evidence="11">Muscle</tissue>
    </source>
</reference>
<comment type="similarity">
    <text evidence="1">Belongs to the ATP-dependent AMP-binding enzyme family.</text>
</comment>
<organism evidence="10 11">
    <name type="scientific">Limulus polyphemus</name>
    <name type="common">Atlantic horseshoe crab</name>
    <dbReference type="NCBI Taxonomy" id="6850"/>
    <lineage>
        <taxon>Eukaryota</taxon>
        <taxon>Metazoa</taxon>
        <taxon>Ecdysozoa</taxon>
        <taxon>Arthropoda</taxon>
        <taxon>Chelicerata</taxon>
        <taxon>Merostomata</taxon>
        <taxon>Xiphosura</taxon>
        <taxon>Limulidae</taxon>
        <taxon>Limulus</taxon>
    </lineage>
</organism>
<dbReference type="InterPro" id="IPR000873">
    <property type="entry name" value="AMP-dep_synth/lig_dom"/>
</dbReference>
<dbReference type="InterPro" id="IPR020845">
    <property type="entry name" value="AMP-binding_CS"/>
</dbReference>
<keyword evidence="3" id="KW-0547">Nucleotide-binding</keyword>
<dbReference type="InterPro" id="IPR042099">
    <property type="entry name" value="ANL_N_sf"/>
</dbReference>
<evidence type="ECO:0000313" key="11">
    <source>
        <dbReference type="RefSeq" id="XP_013788017.1"/>
    </source>
</evidence>
<dbReference type="InterPro" id="IPR025110">
    <property type="entry name" value="AMP-bd_C"/>
</dbReference>
<name>A0ABM1BSW0_LIMPO</name>
<proteinExistence type="inferred from homology"/>
<comment type="catalytic activity">
    <reaction evidence="5">
        <text>a very long-chain fatty acid + ATP + CoA = a very long-chain fatty acyl-CoA + AMP + diphosphate</text>
        <dbReference type="Rhea" id="RHEA:54536"/>
        <dbReference type="ChEBI" id="CHEBI:30616"/>
        <dbReference type="ChEBI" id="CHEBI:33019"/>
        <dbReference type="ChEBI" id="CHEBI:57287"/>
        <dbReference type="ChEBI" id="CHEBI:58950"/>
        <dbReference type="ChEBI" id="CHEBI:138261"/>
        <dbReference type="ChEBI" id="CHEBI:456215"/>
    </reaction>
    <physiologicalReaction direction="left-to-right" evidence="5">
        <dbReference type="Rhea" id="RHEA:54537"/>
    </physiologicalReaction>
</comment>